<evidence type="ECO:0000313" key="1">
    <source>
        <dbReference type="EMBL" id="PRP90152.1"/>
    </source>
</evidence>
<protein>
    <submittedName>
        <fullName evidence="1">Uncharacterized protein</fullName>
    </submittedName>
</protein>
<evidence type="ECO:0000313" key="2">
    <source>
        <dbReference type="Proteomes" id="UP000237968"/>
    </source>
</evidence>
<name>A0A2S9XBB8_9BACT</name>
<comment type="caution">
    <text evidence="1">The sequence shown here is derived from an EMBL/GenBank/DDBJ whole genome shotgun (WGS) entry which is preliminary data.</text>
</comment>
<sequence length="294" mass="32409">MEAIATRSIAGGALALSLLIGGWSGSRLTLDLADAVDVALAKRVDPDEAQRKALEREASYQDSEAYYQTHIDEAVARFELSAPSRQRLLEPNTFYHVASPGDLRTIEPGATLREAGLEIGVKIEEIKVKKRGVTTRTKHTLATLANVGELPLAYFLDMRSQTGSCQVRAIGRYNTMVLRPGERAEISVCSGEHAVEIVDLRIMEVTELGALWVSKVPPQAVGHDELGARSHFAGEGVPMCAEIPAVAFASRIDAGEVEWEDIVDFYSRHDCEHYRWWPGYRRISAPLERLPAMP</sequence>
<dbReference type="OrthoDB" id="5509664at2"/>
<proteinExistence type="predicted"/>
<dbReference type="AlphaFoldDB" id="A0A2S9XBB8"/>
<accession>A0A2S9XBB8</accession>
<dbReference type="Proteomes" id="UP000237968">
    <property type="component" value="Unassembled WGS sequence"/>
</dbReference>
<organism evidence="1 2">
    <name type="scientific">Enhygromyxa salina</name>
    <dbReference type="NCBI Taxonomy" id="215803"/>
    <lineage>
        <taxon>Bacteria</taxon>
        <taxon>Pseudomonadati</taxon>
        <taxon>Myxococcota</taxon>
        <taxon>Polyangia</taxon>
        <taxon>Nannocystales</taxon>
        <taxon>Nannocystaceae</taxon>
        <taxon>Enhygromyxa</taxon>
    </lineage>
</organism>
<reference evidence="1 2" key="1">
    <citation type="submission" date="2018-03" db="EMBL/GenBank/DDBJ databases">
        <title>Draft Genome Sequences of the Obligatory Marine Myxobacteria Enhygromyxa salina SWB005.</title>
        <authorList>
            <person name="Poehlein A."/>
            <person name="Moghaddam J.A."/>
            <person name="Harms H."/>
            <person name="Alanjari M."/>
            <person name="Koenig G.M."/>
            <person name="Daniel R."/>
            <person name="Schaeberle T.F."/>
        </authorList>
    </citation>
    <scope>NUCLEOTIDE SEQUENCE [LARGE SCALE GENOMIC DNA]</scope>
    <source>
        <strain evidence="1 2">SWB005</strain>
    </source>
</reference>
<keyword evidence="2" id="KW-1185">Reference proteome</keyword>
<dbReference type="EMBL" id="PVNK01000293">
    <property type="protein sequence ID" value="PRP90152.1"/>
    <property type="molecule type" value="Genomic_DNA"/>
</dbReference>
<gene>
    <name evidence="1" type="ORF">ENSA5_67700</name>
</gene>
<dbReference type="RefSeq" id="WP_106395901.1">
    <property type="nucleotide sequence ID" value="NZ_PVNK01000293.1"/>
</dbReference>